<evidence type="ECO:0000256" key="1">
    <source>
        <dbReference type="ARBA" id="ARBA00022654"/>
    </source>
</evidence>
<dbReference type="PANTHER" id="PTHR39322">
    <property type="entry name" value="ACYL-HOMOSERINE-LACTONE SYNTHASE"/>
    <property type="match status" value="1"/>
</dbReference>
<dbReference type="EMBL" id="CP002623">
    <property type="protein sequence ID" value="AEI95558.1"/>
    <property type="molecule type" value="Genomic_DNA"/>
</dbReference>
<dbReference type="Gene3D" id="3.40.630.30">
    <property type="match status" value="1"/>
</dbReference>
<dbReference type="STRING" id="391595.RLO149_c036210"/>
<protein>
    <recommendedName>
        <fullName evidence="6">Acyl-homoserine-lactone synthase</fullName>
        <ecNumber evidence="6">2.3.1.184</ecNumber>
    </recommendedName>
    <alternativeName>
        <fullName evidence="6">Autoinducer synthesis protein</fullName>
    </alternativeName>
</protein>
<comment type="similarity">
    <text evidence="5 6">Belongs to the autoinducer synthase family.</text>
</comment>
<keyword evidence="8" id="KW-1185">Reference proteome</keyword>
<dbReference type="PRINTS" id="PR01549">
    <property type="entry name" value="AUTOINDCRSYN"/>
</dbReference>
<reference evidence="7 8" key="1">
    <citation type="journal article" date="2011" name="BMC Genomics">
        <title>Comparative genome analysis and genome-guided physiological analysis of Roseobacter litoralis.</title>
        <authorList>
            <person name="Kalhoefer D."/>
            <person name="Thole S."/>
            <person name="Voget S."/>
            <person name="Lehmann R."/>
            <person name="Liesegang H."/>
            <person name="Wollher A."/>
            <person name="Daniel R."/>
            <person name="Simon M."/>
            <person name="Brinkhoff T."/>
        </authorList>
    </citation>
    <scope>NUCLEOTIDE SEQUENCE [LARGE SCALE GENOMIC DNA]</scope>
    <source>
        <strain evidence="8">ATCC 49566 / DSM 6996 / JCM 21268 / NBRC 15278 / OCh 149</strain>
    </source>
</reference>
<dbReference type="HOGENOM" id="CLU_1309353_0_0_5"/>
<dbReference type="PROSITE" id="PS51187">
    <property type="entry name" value="AUTOINDUCER_SYNTH_2"/>
    <property type="match status" value="1"/>
</dbReference>
<keyword evidence="3 6" id="KW-0949">S-adenosyl-L-methionine</keyword>
<evidence type="ECO:0000256" key="5">
    <source>
        <dbReference type="PROSITE-ProRule" id="PRU00533"/>
    </source>
</evidence>
<keyword evidence="2 6" id="KW-0808">Transferase</keyword>
<dbReference type="InterPro" id="IPR016181">
    <property type="entry name" value="Acyl_CoA_acyltransferase"/>
</dbReference>
<keyword evidence="1 5" id="KW-0673">Quorum sensing</keyword>
<dbReference type="GO" id="GO:0007165">
    <property type="term" value="P:signal transduction"/>
    <property type="evidence" value="ECO:0007669"/>
    <property type="project" value="TreeGrafter"/>
</dbReference>
<dbReference type="InterPro" id="IPR001690">
    <property type="entry name" value="Autoind_synthase"/>
</dbReference>
<dbReference type="Proteomes" id="UP000001353">
    <property type="component" value="Chromosome"/>
</dbReference>
<evidence type="ECO:0000256" key="4">
    <source>
        <dbReference type="ARBA" id="ARBA00022929"/>
    </source>
</evidence>
<evidence type="ECO:0000313" key="7">
    <source>
        <dbReference type="EMBL" id="AEI95558.1"/>
    </source>
</evidence>
<gene>
    <name evidence="7" type="ordered locus">RLO149_c036210</name>
</gene>
<dbReference type="Pfam" id="PF00765">
    <property type="entry name" value="Autoind_synth"/>
    <property type="match status" value="1"/>
</dbReference>
<dbReference type="RefSeq" id="WP_013963449.1">
    <property type="nucleotide sequence ID" value="NC_015730.1"/>
</dbReference>
<dbReference type="eggNOG" id="COG3916">
    <property type="taxonomic scope" value="Bacteria"/>
</dbReference>
<comment type="catalytic activity">
    <reaction evidence="6">
        <text>a fatty acyl-[ACP] + S-adenosyl-L-methionine = an N-acyl-L-homoserine lactone + S-methyl-5'-thioadenosine + holo-[ACP] + H(+)</text>
        <dbReference type="Rhea" id="RHEA:10096"/>
        <dbReference type="Rhea" id="RHEA-COMP:9685"/>
        <dbReference type="Rhea" id="RHEA-COMP:14125"/>
        <dbReference type="ChEBI" id="CHEBI:15378"/>
        <dbReference type="ChEBI" id="CHEBI:17509"/>
        <dbReference type="ChEBI" id="CHEBI:55474"/>
        <dbReference type="ChEBI" id="CHEBI:59789"/>
        <dbReference type="ChEBI" id="CHEBI:64479"/>
        <dbReference type="ChEBI" id="CHEBI:138651"/>
        <dbReference type="EC" id="2.3.1.184"/>
    </reaction>
</comment>
<dbReference type="EC" id="2.3.1.184" evidence="6"/>
<dbReference type="AlphaFoldDB" id="F7ZB16"/>
<dbReference type="OrthoDB" id="6169313at2"/>
<evidence type="ECO:0000256" key="2">
    <source>
        <dbReference type="ARBA" id="ARBA00022679"/>
    </source>
</evidence>
<keyword evidence="4 5" id="KW-0071">Autoinducer synthesis</keyword>
<dbReference type="KEGG" id="rli:RLO149_c036210"/>
<dbReference type="PANTHER" id="PTHR39322:SF1">
    <property type="entry name" value="ISOVALERYL-HOMOSERINE LACTONE SYNTHASE"/>
    <property type="match status" value="1"/>
</dbReference>
<name>F7ZB16_ROSLO</name>
<dbReference type="SUPFAM" id="SSF55729">
    <property type="entry name" value="Acyl-CoA N-acyltransferases (Nat)"/>
    <property type="match status" value="1"/>
</dbReference>
<sequence>MQRLISRRQNLSPRITDSIFMDRGRQFVDRLQWSLRVTQQGHEIDEYDDDQSEYLIVHRHGKHMGSCRVRPTTCSTMIADHFLDSFPGAAEFLRLQKGRLFELTRFCRAPDISVDESKVMLENISQLMDEFRDQHKLCGFVAVVFPHVARFMDKIGMRYLLISKSSISGEKAYLICITQATTPAKNQKPKAIGEPVDTPRVETERNLVAA</sequence>
<organism evidence="7 8">
    <name type="scientific">Roseobacter litoralis (strain ATCC 49566 / DSM 6996 / JCM 21268 / NBRC 15278 / OCh 149)</name>
    <dbReference type="NCBI Taxonomy" id="391595"/>
    <lineage>
        <taxon>Bacteria</taxon>
        <taxon>Pseudomonadati</taxon>
        <taxon>Pseudomonadota</taxon>
        <taxon>Alphaproteobacteria</taxon>
        <taxon>Rhodobacterales</taxon>
        <taxon>Roseobacteraceae</taxon>
        <taxon>Roseobacter</taxon>
    </lineage>
</organism>
<evidence type="ECO:0000256" key="6">
    <source>
        <dbReference type="RuleBase" id="RU361135"/>
    </source>
</evidence>
<dbReference type="GO" id="GO:0009372">
    <property type="term" value="P:quorum sensing"/>
    <property type="evidence" value="ECO:0007669"/>
    <property type="project" value="UniProtKB-UniRule"/>
</dbReference>
<evidence type="ECO:0000256" key="3">
    <source>
        <dbReference type="ARBA" id="ARBA00022691"/>
    </source>
</evidence>
<evidence type="ECO:0000313" key="8">
    <source>
        <dbReference type="Proteomes" id="UP000001353"/>
    </source>
</evidence>
<accession>F7ZB16</accession>
<proteinExistence type="inferred from homology"/>
<dbReference type="GO" id="GO:0061579">
    <property type="term" value="F:N-acyl homoserine lactone synthase activity"/>
    <property type="evidence" value="ECO:0007669"/>
    <property type="project" value="UniProtKB-UniRule"/>
</dbReference>